<dbReference type="AlphaFoldDB" id="A0AAD7VXB3"/>
<evidence type="ECO:0000256" key="6">
    <source>
        <dbReference type="ARBA" id="ARBA00023136"/>
    </source>
</evidence>
<dbReference type="PRINTS" id="PR01130">
    <property type="entry name" value="DERENTRNSPRT"/>
</dbReference>
<accession>A0AAD7VXB3</accession>
<dbReference type="Pfam" id="PF01733">
    <property type="entry name" value="Nucleoside_tran"/>
    <property type="match status" value="1"/>
</dbReference>
<comment type="similarity">
    <text evidence="2">Belongs to the SLC29A/ENT transporter (TC 2.A.57) family.</text>
</comment>
<protein>
    <submittedName>
        <fullName evidence="9">Uncharacterized protein</fullName>
    </submittedName>
</protein>
<comment type="caution">
    <text evidence="9">The sequence shown here is derived from an EMBL/GenBank/DDBJ whole genome shotgun (WGS) entry which is preliminary data.</text>
</comment>
<feature type="transmembrane region" description="Helical" evidence="8">
    <location>
        <begin position="106"/>
        <end position="125"/>
    </location>
</feature>
<dbReference type="GO" id="GO:0005337">
    <property type="term" value="F:nucleoside transmembrane transporter activity"/>
    <property type="evidence" value="ECO:0007669"/>
    <property type="project" value="InterPro"/>
</dbReference>
<name>A0AAD7VXB3_9TELE</name>
<feature type="non-terminal residue" evidence="9">
    <location>
        <position position="187"/>
    </location>
</feature>
<organism evidence="9 10">
    <name type="scientific">Aldrovandia affinis</name>
    <dbReference type="NCBI Taxonomy" id="143900"/>
    <lineage>
        <taxon>Eukaryota</taxon>
        <taxon>Metazoa</taxon>
        <taxon>Chordata</taxon>
        <taxon>Craniata</taxon>
        <taxon>Vertebrata</taxon>
        <taxon>Euteleostomi</taxon>
        <taxon>Actinopterygii</taxon>
        <taxon>Neopterygii</taxon>
        <taxon>Teleostei</taxon>
        <taxon>Notacanthiformes</taxon>
        <taxon>Halosauridae</taxon>
        <taxon>Aldrovandia</taxon>
    </lineage>
</organism>
<keyword evidence="10" id="KW-1185">Reference proteome</keyword>
<dbReference type="InterPro" id="IPR002259">
    <property type="entry name" value="Eqnu_transpt"/>
</dbReference>
<feature type="region of interest" description="Disordered" evidence="7">
    <location>
        <begin position="1"/>
        <end position="24"/>
    </location>
</feature>
<dbReference type="PANTHER" id="PTHR10332">
    <property type="entry name" value="EQUILIBRATIVE NUCLEOSIDE TRANSPORTER"/>
    <property type="match status" value="1"/>
</dbReference>
<evidence type="ECO:0000256" key="7">
    <source>
        <dbReference type="SAM" id="MobiDB-lite"/>
    </source>
</evidence>
<dbReference type="EMBL" id="JAINUG010001877">
    <property type="protein sequence ID" value="KAJ8352982.1"/>
    <property type="molecule type" value="Genomic_DNA"/>
</dbReference>
<dbReference type="GO" id="GO:0005886">
    <property type="term" value="C:plasma membrane"/>
    <property type="evidence" value="ECO:0007669"/>
    <property type="project" value="TreeGrafter"/>
</dbReference>
<dbReference type="GO" id="GO:0015862">
    <property type="term" value="P:uridine transmembrane transport"/>
    <property type="evidence" value="ECO:0007669"/>
    <property type="project" value="TreeGrafter"/>
</dbReference>
<feature type="transmembrane region" description="Helical" evidence="8">
    <location>
        <begin position="83"/>
        <end position="100"/>
    </location>
</feature>
<evidence type="ECO:0000256" key="1">
    <source>
        <dbReference type="ARBA" id="ARBA00004141"/>
    </source>
</evidence>
<evidence type="ECO:0000256" key="2">
    <source>
        <dbReference type="ARBA" id="ARBA00007965"/>
    </source>
</evidence>
<dbReference type="PANTHER" id="PTHR10332:SF9">
    <property type="entry name" value="EQUILIBRATIVE NUCLEOSIDE TRANSPORTER 1"/>
    <property type="match status" value="1"/>
</dbReference>
<feature type="non-terminal residue" evidence="9">
    <location>
        <position position="1"/>
    </location>
</feature>
<keyword evidence="5 8" id="KW-1133">Transmembrane helix</keyword>
<evidence type="ECO:0000313" key="10">
    <source>
        <dbReference type="Proteomes" id="UP001221898"/>
    </source>
</evidence>
<keyword evidence="4 8" id="KW-0812">Transmembrane</keyword>
<evidence type="ECO:0000256" key="5">
    <source>
        <dbReference type="ARBA" id="ARBA00022989"/>
    </source>
</evidence>
<dbReference type="Proteomes" id="UP001221898">
    <property type="component" value="Unassembled WGS sequence"/>
</dbReference>
<feature type="transmembrane region" description="Helical" evidence="8">
    <location>
        <begin position="53"/>
        <end position="71"/>
    </location>
</feature>
<gene>
    <name evidence="9" type="ORF">AAFF_G00124810</name>
</gene>
<evidence type="ECO:0000313" key="9">
    <source>
        <dbReference type="EMBL" id="KAJ8352982.1"/>
    </source>
</evidence>
<evidence type="ECO:0000256" key="4">
    <source>
        <dbReference type="ARBA" id="ARBA00022692"/>
    </source>
</evidence>
<reference evidence="9" key="1">
    <citation type="journal article" date="2023" name="Science">
        <title>Genome structures resolve the early diversification of teleost fishes.</title>
        <authorList>
            <person name="Parey E."/>
            <person name="Louis A."/>
            <person name="Montfort J."/>
            <person name="Bouchez O."/>
            <person name="Roques C."/>
            <person name="Iampietro C."/>
            <person name="Lluch J."/>
            <person name="Castinel A."/>
            <person name="Donnadieu C."/>
            <person name="Desvignes T."/>
            <person name="Floi Bucao C."/>
            <person name="Jouanno E."/>
            <person name="Wen M."/>
            <person name="Mejri S."/>
            <person name="Dirks R."/>
            <person name="Jansen H."/>
            <person name="Henkel C."/>
            <person name="Chen W.J."/>
            <person name="Zahm M."/>
            <person name="Cabau C."/>
            <person name="Klopp C."/>
            <person name="Thompson A.W."/>
            <person name="Robinson-Rechavi M."/>
            <person name="Braasch I."/>
            <person name="Lecointre G."/>
            <person name="Bobe J."/>
            <person name="Postlethwait J.H."/>
            <person name="Berthelot C."/>
            <person name="Roest Crollius H."/>
            <person name="Guiguen Y."/>
        </authorList>
    </citation>
    <scope>NUCLEOTIDE SEQUENCE</scope>
    <source>
        <tissue evidence="9">Blood</tissue>
    </source>
</reference>
<evidence type="ECO:0000256" key="3">
    <source>
        <dbReference type="ARBA" id="ARBA00022448"/>
    </source>
</evidence>
<keyword evidence="6 8" id="KW-0472">Membrane</keyword>
<evidence type="ECO:0000256" key="8">
    <source>
        <dbReference type="SAM" id="Phobius"/>
    </source>
</evidence>
<feature type="compositionally biased region" description="Low complexity" evidence="7">
    <location>
        <begin position="10"/>
        <end position="24"/>
    </location>
</feature>
<sequence length="187" mass="19693">PPSLSPLPPALSSSYSPSSPSLSPSPSLLISVSPSLRLSLSPSQPLSLSLPPAFGAVLQGSLFGLAGLLPASYTTPIMSGQGLAGTFAAVSMIIATGSALTDSAFGYFITACVVILLAIASYLALPRLEFFKYYSECHSPKPTTDEENKMDLLVKENAVDTRPVTLTEVSPGQQYPRVRVRVRHLQA</sequence>
<comment type="subcellular location">
    <subcellularLocation>
        <location evidence="1">Membrane</location>
        <topology evidence="1">Multi-pass membrane protein</topology>
    </subcellularLocation>
</comment>
<proteinExistence type="inferred from homology"/>
<keyword evidence="3" id="KW-0813">Transport</keyword>